<evidence type="ECO:0000313" key="1">
    <source>
        <dbReference type="EMBL" id="VDI06613.1"/>
    </source>
</evidence>
<dbReference type="SUPFAM" id="SSF48403">
    <property type="entry name" value="Ankyrin repeat"/>
    <property type="match status" value="1"/>
</dbReference>
<protein>
    <submittedName>
        <fullName evidence="1">Uncharacterized protein</fullName>
    </submittedName>
</protein>
<keyword evidence="2" id="KW-1185">Reference proteome</keyword>
<dbReference type="EMBL" id="UYJE01001948">
    <property type="protein sequence ID" value="VDI06613.1"/>
    <property type="molecule type" value="Genomic_DNA"/>
</dbReference>
<evidence type="ECO:0000313" key="2">
    <source>
        <dbReference type="Proteomes" id="UP000596742"/>
    </source>
</evidence>
<comment type="caution">
    <text evidence="1">The sequence shown here is derived from an EMBL/GenBank/DDBJ whole genome shotgun (WGS) entry which is preliminary data.</text>
</comment>
<proteinExistence type="predicted"/>
<name>A0A8B6CJQ9_MYTGA</name>
<organism evidence="1 2">
    <name type="scientific">Mytilus galloprovincialis</name>
    <name type="common">Mediterranean mussel</name>
    <dbReference type="NCBI Taxonomy" id="29158"/>
    <lineage>
        <taxon>Eukaryota</taxon>
        <taxon>Metazoa</taxon>
        <taxon>Spiralia</taxon>
        <taxon>Lophotrochozoa</taxon>
        <taxon>Mollusca</taxon>
        <taxon>Bivalvia</taxon>
        <taxon>Autobranchia</taxon>
        <taxon>Pteriomorphia</taxon>
        <taxon>Mytilida</taxon>
        <taxon>Mytiloidea</taxon>
        <taxon>Mytilidae</taxon>
        <taxon>Mytilinae</taxon>
        <taxon>Mytilus</taxon>
    </lineage>
</organism>
<dbReference type="AlphaFoldDB" id="A0A8B6CJQ9"/>
<dbReference type="Gene3D" id="1.25.40.20">
    <property type="entry name" value="Ankyrin repeat-containing domain"/>
    <property type="match status" value="1"/>
</dbReference>
<dbReference type="Proteomes" id="UP000596742">
    <property type="component" value="Unassembled WGS sequence"/>
</dbReference>
<accession>A0A8B6CJQ9</accession>
<dbReference type="OrthoDB" id="6195019at2759"/>
<dbReference type="InterPro" id="IPR036770">
    <property type="entry name" value="Ankyrin_rpt-contain_sf"/>
</dbReference>
<sequence length="83" mass="9646">MAEILIDGKMNVNLRNYSTPLITICRTTTRNQETDDIFDFVKFLLYRGADLQLTDIHGNSAFNNADRNSLKRVKELFKEYNEA</sequence>
<gene>
    <name evidence="1" type="ORF">MGAL_10B062478</name>
</gene>
<reference evidence="1" key="1">
    <citation type="submission" date="2018-11" db="EMBL/GenBank/DDBJ databases">
        <authorList>
            <person name="Alioto T."/>
            <person name="Alioto T."/>
        </authorList>
    </citation>
    <scope>NUCLEOTIDE SEQUENCE</scope>
</reference>